<comment type="PTM">
    <text evidence="11">4'-phosphopantetheine is transferred from CoA to a specific serine of apo-ACP by acpS.</text>
</comment>
<name>C8NGU0_9LACT</name>
<dbReference type="NCBIfam" id="NF009104">
    <property type="entry name" value="PRK12449.1"/>
    <property type="match status" value="1"/>
</dbReference>
<dbReference type="InterPro" id="IPR009081">
    <property type="entry name" value="PP-bd_ACP"/>
</dbReference>
<comment type="pathway">
    <text evidence="1 9 11">Lipid metabolism; fatty acid biosynthesis.</text>
</comment>
<reference evidence="13 14" key="1">
    <citation type="submission" date="2009-08" db="EMBL/GenBank/DDBJ databases">
        <authorList>
            <person name="Muzny D."/>
            <person name="Qin X."/>
            <person name="Deng J."/>
            <person name="Jiang H."/>
            <person name="Liu Y."/>
            <person name="Qu J."/>
            <person name="Song X.-Z."/>
            <person name="Zhang L."/>
            <person name="Thornton R."/>
            <person name="Coyle M."/>
            <person name="Francisco L."/>
            <person name="Jackson L."/>
            <person name="Javaid M."/>
            <person name="Korchina V."/>
            <person name="Kovar C."/>
            <person name="Mata R."/>
            <person name="Mathew T."/>
            <person name="Ngo R."/>
            <person name="Nguyen L."/>
            <person name="Nguyen N."/>
            <person name="Okwuonu G."/>
            <person name="Ongeri F."/>
            <person name="Pham C."/>
            <person name="Simmons D."/>
            <person name="Wilczek-Boney K."/>
            <person name="Hale W."/>
            <person name="Jakkamsetti A."/>
            <person name="Pham P."/>
            <person name="Ruth R."/>
            <person name="San Lucas F."/>
            <person name="Warren J."/>
            <person name="Zhang J."/>
            <person name="Zhao Z."/>
            <person name="Zhou C."/>
            <person name="Zhu D."/>
            <person name="Lee S."/>
            <person name="Bess C."/>
            <person name="Blankenburg K."/>
            <person name="Forbes L."/>
            <person name="Fu Q."/>
            <person name="Gubbala S."/>
            <person name="Hirani K."/>
            <person name="Jayaseelan J.C."/>
            <person name="Lara F."/>
            <person name="Munidasa M."/>
            <person name="Palculict T."/>
            <person name="Patil S."/>
            <person name="Pu L.-L."/>
            <person name="Saada N."/>
            <person name="Tang L."/>
            <person name="Weissenberger G."/>
            <person name="Zhu Y."/>
            <person name="Hemphill L."/>
            <person name="Shang Y."/>
            <person name="Youmans B."/>
            <person name="Ayvaz T."/>
            <person name="Ross M."/>
            <person name="Santibanez J."/>
            <person name="Aqrawi P."/>
            <person name="Gross S."/>
            <person name="Joshi V."/>
            <person name="Fowler G."/>
            <person name="Nazareth L."/>
            <person name="Reid J."/>
            <person name="Worley K."/>
            <person name="Petrosino J."/>
            <person name="Highlander S."/>
            <person name="Gibbs R."/>
        </authorList>
    </citation>
    <scope>NUCLEOTIDE SEQUENCE [LARGE SCALE GENOMIC DNA]</scope>
    <source>
        <strain evidence="13 14">ATCC 49175</strain>
    </source>
</reference>
<sequence>MHFLLGNLNEKGEKVMSNQVVFDKVAQLIANRFSVDASTVTEGMTFQQDLSADSLDVVELVMELEDEFGIQISDEDAENITTIGDAVNYITEHQA</sequence>
<comment type="PTM">
    <text evidence="9">4'-phosphopantetheine is transferred from CoA to a specific serine of apo-ACP by AcpS. This modification is essential for activity because fatty acids are bound in thioester linkage to the sulfhydryl of the prosthetic group.</text>
</comment>
<evidence type="ECO:0000256" key="9">
    <source>
        <dbReference type="HAMAP-Rule" id="MF_01217"/>
    </source>
</evidence>
<dbReference type="PROSITE" id="PS50075">
    <property type="entry name" value="CARRIER"/>
    <property type="match status" value="1"/>
</dbReference>
<dbReference type="STRING" id="638301.HMPREF0444_1135"/>
<dbReference type="AlphaFoldDB" id="C8NGU0"/>
<keyword evidence="4 9" id="KW-0444">Lipid biosynthesis</keyword>
<dbReference type="GO" id="GO:0009245">
    <property type="term" value="P:lipid A biosynthetic process"/>
    <property type="evidence" value="ECO:0007669"/>
    <property type="project" value="TreeGrafter"/>
</dbReference>
<dbReference type="SUPFAM" id="SSF47336">
    <property type="entry name" value="ACP-like"/>
    <property type="match status" value="1"/>
</dbReference>
<evidence type="ECO:0000256" key="10">
    <source>
        <dbReference type="NCBIfam" id="TIGR00517"/>
    </source>
</evidence>
<dbReference type="GO" id="GO:0000035">
    <property type="term" value="F:acyl binding"/>
    <property type="evidence" value="ECO:0007669"/>
    <property type="project" value="TreeGrafter"/>
</dbReference>
<dbReference type="GO" id="GO:0016020">
    <property type="term" value="C:membrane"/>
    <property type="evidence" value="ECO:0007669"/>
    <property type="project" value="GOC"/>
</dbReference>
<evidence type="ECO:0000256" key="7">
    <source>
        <dbReference type="ARBA" id="ARBA00023098"/>
    </source>
</evidence>
<dbReference type="InterPro" id="IPR036736">
    <property type="entry name" value="ACP-like_sf"/>
</dbReference>
<evidence type="ECO:0000256" key="3">
    <source>
        <dbReference type="ARBA" id="ARBA00022450"/>
    </source>
</evidence>
<dbReference type="NCBIfam" id="NF002150">
    <property type="entry name" value="PRK00982.1-4"/>
    <property type="match status" value="1"/>
</dbReference>
<evidence type="ECO:0000256" key="4">
    <source>
        <dbReference type="ARBA" id="ARBA00022516"/>
    </source>
</evidence>
<evidence type="ECO:0000256" key="6">
    <source>
        <dbReference type="ARBA" id="ARBA00022832"/>
    </source>
</evidence>
<dbReference type="GO" id="GO:0000036">
    <property type="term" value="F:acyl carrier activity"/>
    <property type="evidence" value="ECO:0007669"/>
    <property type="project" value="UniProtKB-UniRule"/>
</dbReference>
<dbReference type="PANTHER" id="PTHR20863">
    <property type="entry name" value="ACYL CARRIER PROTEIN"/>
    <property type="match status" value="1"/>
</dbReference>
<comment type="similarity">
    <text evidence="2 9">Belongs to the acyl carrier protein (ACP) family.</text>
</comment>
<dbReference type="NCBIfam" id="TIGR00517">
    <property type="entry name" value="acyl_carrier"/>
    <property type="match status" value="1"/>
</dbReference>
<organism evidence="13 14">
    <name type="scientific">Granulicatella adiacens ATCC 49175</name>
    <dbReference type="NCBI Taxonomy" id="638301"/>
    <lineage>
        <taxon>Bacteria</taxon>
        <taxon>Bacillati</taxon>
        <taxon>Bacillota</taxon>
        <taxon>Bacilli</taxon>
        <taxon>Lactobacillales</taxon>
        <taxon>Carnobacteriaceae</taxon>
        <taxon>Granulicatella</taxon>
    </lineage>
</organism>
<dbReference type="NCBIfam" id="NF002148">
    <property type="entry name" value="PRK00982.1-2"/>
    <property type="match status" value="1"/>
</dbReference>
<dbReference type="PANTHER" id="PTHR20863:SF76">
    <property type="entry name" value="CARRIER DOMAIN-CONTAINING PROTEIN"/>
    <property type="match status" value="1"/>
</dbReference>
<dbReference type="UniPathway" id="UPA00094"/>
<keyword evidence="6 9" id="KW-0276">Fatty acid metabolism</keyword>
<feature type="domain" description="Carrier" evidence="12">
    <location>
        <begin position="19"/>
        <end position="94"/>
    </location>
</feature>
<evidence type="ECO:0000256" key="11">
    <source>
        <dbReference type="RuleBase" id="RU003545"/>
    </source>
</evidence>
<protein>
    <recommendedName>
        <fullName evidence="9 10">Acyl carrier protein</fullName>
        <shortName evidence="9">ACP</shortName>
    </recommendedName>
</protein>
<dbReference type="Pfam" id="PF00550">
    <property type="entry name" value="PP-binding"/>
    <property type="match status" value="1"/>
</dbReference>
<evidence type="ECO:0000256" key="5">
    <source>
        <dbReference type="ARBA" id="ARBA00022553"/>
    </source>
</evidence>
<gene>
    <name evidence="9 13" type="primary">acpP</name>
    <name evidence="13" type="ORF">HMPREF0444_1135</name>
</gene>
<evidence type="ECO:0000256" key="8">
    <source>
        <dbReference type="ARBA" id="ARBA00023160"/>
    </source>
</evidence>
<accession>C8NGU0</accession>
<dbReference type="Proteomes" id="UP000005926">
    <property type="component" value="Unassembled WGS sequence"/>
</dbReference>
<dbReference type="GO" id="GO:0005829">
    <property type="term" value="C:cytosol"/>
    <property type="evidence" value="ECO:0007669"/>
    <property type="project" value="TreeGrafter"/>
</dbReference>
<evidence type="ECO:0000256" key="2">
    <source>
        <dbReference type="ARBA" id="ARBA00010930"/>
    </source>
</evidence>
<evidence type="ECO:0000256" key="1">
    <source>
        <dbReference type="ARBA" id="ARBA00005194"/>
    </source>
</evidence>
<keyword evidence="5 9" id="KW-0597">Phosphoprotein</keyword>
<dbReference type="InterPro" id="IPR003231">
    <property type="entry name" value="ACP"/>
</dbReference>
<dbReference type="FunFam" id="1.10.1200.10:FF:000003">
    <property type="entry name" value="Acyl carrier protein"/>
    <property type="match status" value="1"/>
</dbReference>
<keyword evidence="7 9" id="KW-0443">Lipid metabolism</keyword>
<comment type="function">
    <text evidence="9 11">Carrier of the growing fatty acid chain in fatty acid biosynthesis.</text>
</comment>
<evidence type="ECO:0000313" key="13">
    <source>
        <dbReference type="EMBL" id="EEW36917.1"/>
    </source>
</evidence>
<feature type="modified residue" description="O-(pantetheine 4'-phosphoryl)serine" evidence="9">
    <location>
        <position position="54"/>
    </location>
</feature>
<dbReference type="EMBL" id="ACKZ01000020">
    <property type="protein sequence ID" value="EEW36917.1"/>
    <property type="molecule type" value="Genomic_DNA"/>
</dbReference>
<dbReference type="HAMAP" id="MF_01217">
    <property type="entry name" value="Acyl_carrier"/>
    <property type="match status" value="1"/>
</dbReference>
<dbReference type="Gene3D" id="1.10.1200.10">
    <property type="entry name" value="ACP-like"/>
    <property type="match status" value="1"/>
</dbReference>
<keyword evidence="8 9" id="KW-0275">Fatty acid biosynthesis</keyword>
<comment type="caution">
    <text evidence="13">The sequence shown here is derived from an EMBL/GenBank/DDBJ whole genome shotgun (WGS) entry which is preliminary data.</text>
</comment>
<dbReference type="HOGENOM" id="CLU_108696_5_1_9"/>
<evidence type="ECO:0000313" key="14">
    <source>
        <dbReference type="Proteomes" id="UP000005926"/>
    </source>
</evidence>
<dbReference type="eggNOG" id="COG0236">
    <property type="taxonomic scope" value="Bacteria"/>
</dbReference>
<keyword evidence="9" id="KW-0963">Cytoplasm</keyword>
<keyword evidence="3 9" id="KW-0596">Phosphopantetheine</keyword>
<keyword evidence="14" id="KW-1185">Reference proteome</keyword>
<evidence type="ECO:0000259" key="12">
    <source>
        <dbReference type="PROSITE" id="PS50075"/>
    </source>
</evidence>
<comment type="subcellular location">
    <subcellularLocation>
        <location evidence="9">Cytoplasm</location>
    </subcellularLocation>
</comment>
<proteinExistence type="inferred from homology"/>